<proteinExistence type="predicted"/>
<dbReference type="EMBL" id="DF238525">
    <property type="protein sequence ID" value="GAQ93492.1"/>
    <property type="molecule type" value="Genomic_DNA"/>
</dbReference>
<protein>
    <submittedName>
        <fullName evidence="2">Uncharacterized protein</fullName>
    </submittedName>
</protein>
<name>A0A1Y1ITS8_KLENI</name>
<dbReference type="Proteomes" id="UP000054558">
    <property type="component" value="Unassembled WGS sequence"/>
</dbReference>
<dbReference type="AlphaFoldDB" id="A0A1Y1ITS8"/>
<accession>A0A1Y1ITS8</accession>
<feature type="region of interest" description="Disordered" evidence="1">
    <location>
        <begin position="1"/>
        <end position="106"/>
    </location>
</feature>
<feature type="region of interest" description="Disordered" evidence="1">
    <location>
        <begin position="120"/>
        <end position="191"/>
    </location>
</feature>
<sequence>MARNKPSTLHSAAAAPPVGILDSGGAQLEGANKRHFPVGGNGAGEPSTQIDTTGLKSSDRAEPVEAQPQVVATQPHAQTTRVSGTVGDNFPAKGSTSVRSEVPRKGFKRRRTLCQTAEEAFEWSEEDVEEPSPDGTRSVPELGTSANRTPFCPQGPPIANEEKAGLLSGRQKGNGDWSSIDLAGKDESQPL</sequence>
<feature type="compositionally biased region" description="Polar residues" evidence="1">
    <location>
        <begin position="70"/>
        <end position="83"/>
    </location>
</feature>
<gene>
    <name evidence="2" type="ORF">KFL_015760010</name>
</gene>
<feature type="compositionally biased region" description="Acidic residues" evidence="1">
    <location>
        <begin position="120"/>
        <end position="132"/>
    </location>
</feature>
<reference evidence="2 3" key="1">
    <citation type="journal article" date="2014" name="Nat. Commun.">
        <title>Klebsormidium flaccidum genome reveals primary factors for plant terrestrial adaptation.</title>
        <authorList>
            <person name="Hori K."/>
            <person name="Maruyama F."/>
            <person name="Fujisawa T."/>
            <person name="Togashi T."/>
            <person name="Yamamoto N."/>
            <person name="Seo M."/>
            <person name="Sato S."/>
            <person name="Yamada T."/>
            <person name="Mori H."/>
            <person name="Tajima N."/>
            <person name="Moriyama T."/>
            <person name="Ikeuchi M."/>
            <person name="Watanabe M."/>
            <person name="Wada H."/>
            <person name="Kobayashi K."/>
            <person name="Saito M."/>
            <person name="Masuda T."/>
            <person name="Sasaki-Sekimoto Y."/>
            <person name="Mashiguchi K."/>
            <person name="Awai K."/>
            <person name="Shimojima M."/>
            <person name="Masuda S."/>
            <person name="Iwai M."/>
            <person name="Nobusawa T."/>
            <person name="Narise T."/>
            <person name="Kondo S."/>
            <person name="Saito H."/>
            <person name="Sato R."/>
            <person name="Murakawa M."/>
            <person name="Ihara Y."/>
            <person name="Oshima-Yamada Y."/>
            <person name="Ohtaka K."/>
            <person name="Satoh M."/>
            <person name="Sonobe K."/>
            <person name="Ishii M."/>
            <person name="Ohtani R."/>
            <person name="Kanamori-Sato M."/>
            <person name="Honoki R."/>
            <person name="Miyazaki D."/>
            <person name="Mochizuki H."/>
            <person name="Umetsu J."/>
            <person name="Higashi K."/>
            <person name="Shibata D."/>
            <person name="Kamiya Y."/>
            <person name="Sato N."/>
            <person name="Nakamura Y."/>
            <person name="Tabata S."/>
            <person name="Ida S."/>
            <person name="Kurokawa K."/>
            <person name="Ohta H."/>
        </authorList>
    </citation>
    <scope>NUCLEOTIDE SEQUENCE [LARGE SCALE GENOMIC DNA]</scope>
    <source>
        <strain evidence="2 3">NIES-2285</strain>
    </source>
</reference>
<evidence type="ECO:0000313" key="2">
    <source>
        <dbReference type="EMBL" id="GAQ93492.1"/>
    </source>
</evidence>
<keyword evidence="3" id="KW-1185">Reference proteome</keyword>
<feature type="compositionally biased region" description="Polar residues" evidence="1">
    <location>
        <begin position="1"/>
        <end position="10"/>
    </location>
</feature>
<evidence type="ECO:0000313" key="3">
    <source>
        <dbReference type="Proteomes" id="UP000054558"/>
    </source>
</evidence>
<feature type="compositionally biased region" description="Polar residues" evidence="1">
    <location>
        <begin position="46"/>
        <end position="56"/>
    </location>
</feature>
<evidence type="ECO:0000256" key="1">
    <source>
        <dbReference type="SAM" id="MobiDB-lite"/>
    </source>
</evidence>
<feature type="non-terminal residue" evidence="2">
    <location>
        <position position="191"/>
    </location>
</feature>
<organism evidence="2 3">
    <name type="scientific">Klebsormidium nitens</name>
    <name type="common">Green alga</name>
    <name type="synonym">Ulothrix nitens</name>
    <dbReference type="NCBI Taxonomy" id="105231"/>
    <lineage>
        <taxon>Eukaryota</taxon>
        <taxon>Viridiplantae</taxon>
        <taxon>Streptophyta</taxon>
        <taxon>Klebsormidiophyceae</taxon>
        <taxon>Klebsormidiales</taxon>
        <taxon>Klebsormidiaceae</taxon>
        <taxon>Klebsormidium</taxon>
    </lineage>
</organism>